<name>A0A165FKD3_EXIGL</name>
<feature type="region of interest" description="Disordered" evidence="1">
    <location>
        <begin position="510"/>
        <end position="569"/>
    </location>
</feature>
<feature type="compositionally biased region" description="Low complexity" evidence="1">
    <location>
        <begin position="447"/>
        <end position="461"/>
    </location>
</feature>
<protein>
    <submittedName>
        <fullName evidence="4">Uncharacterized protein</fullName>
    </submittedName>
</protein>
<feature type="compositionally biased region" description="Polar residues" evidence="1">
    <location>
        <begin position="350"/>
        <end position="371"/>
    </location>
</feature>
<keyword evidence="2" id="KW-1133">Transmembrane helix</keyword>
<dbReference type="Proteomes" id="UP000077266">
    <property type="component" value="Unassembled WGS sequence"/>
</dbReference>
<feature type="chain" id="PRO_5007857834" evidence="3">
    <location>
        <begin position="23"/>
        <end position="569"/>
    </location>
</feature>
<keyword evidence="2" id="KW-0472">Membrane</keyword>
<evidence type="ECO:0000256" key="3">
    <source>
        <dbReference type="SAM" id="SignalP"/>
    </source>
</evidence>
<evidence type="ECO:0000313" key="5">
    <source>
        <dbReference type="Proteomes" id="UP000077266"/>
    </source>
</evidence>
<feature type="transmembrane region" description="Helical" evidence="2">
    <location>
        <begin position="481"/>
        <end position="506"/>
    </location>
</feature>
<keyword evidence="3" id="KW-0732">Signal</keyword>
<feature type="compositionally biased region" description="Basic residues" evidence="1">
    <location>
        <begin position="510"/>
        <end position="520"/>
    </location>
</feature>
<dbReference type="EMBL" id="KV426080">
    <property type="protein sequence ID" value="KZV89135.1"/>
    <property type="molecule type" value="Genomic_DNA"/>
</dbReference>
<keyword evidence="2" id="KW-0812">Transmembrane</keyword>
<feature type="signal peptide" evidence="3">
    <location>
        <begin position="1"/>
        <end position="22"/>
    </location>
</feature>
<evidence type="ECO:0000313" key="4">
    <source>
        <dbReference type="EMBL" id="KZV89135.1"/>
    </source>
</evidence>
<organism evidence="4 5">
    <name type="scientific">Exidia glandulosa HHB12029</name>
    <dbReference type="NCBI Taxonomy" id="1314781"/>
    <lineage>
        <taxon>Eukaryota</taxon>
        <taxon>Fungi</taxon>
        <taxon>Dikarya</taxon>
        <taxon>Basidiomycota</taxon>
        <taxon>Agaricomycotina</taxon>
        <taxon>Agaricomycetes</taxon>
        <taxon>Auriculariales</taxon>
        <taxon>Exidiaceae</taxon>
        <taxon>Exidia</taxon>
    </lineage>
</organism>
<dbReference type="OrthoDB" id="2758521at2759"/>
<dbReference type="InParanoid" id="A0A165FKD3"/>
<sequence length="569" mass="58891">MHPSPHKALFYCALWFLSDVCGRNVSIDDTVGDEITGVAPIYSVAGDARSWHARPADPCSICWANPDQGLARNNTWHDGTNSGNGSSSISFNFTGTAIYIYAILANVESQAPVQTHLLFYSDGRLIGQFDHNSTASEPTYTYDYPVYVNTSLGSQQERAFEIVNGNNNTGTWSIILFDYAIYTTSDELDQTDTQPSPLTGIDNVPSVTCSASQAVLTTTLTQTITVTSFIDGPPSISTSVTSSEMSTSTTIHREQSHPTSIGVDTITIATDSQRSDGSENSSSTPSILSTSSGPSPSSTTPRSTSLGSTVTSSPTPSDPASSTQTATASSRSSATPTTSPPGGTDGLIGTSFNPASPIPSVTTSSGTNLTPSSSTSAISALTSLGLPVPSVVHVGVTISGSHGNFSSAAESTRTSAVFQSAGTPATVDHGADPGSGADTKNVSETDGNGSASTGMGASSSANSINDLGGHCSCGNTPRKTATIITTTTITTTVVVAAASFAITVVLRRRRRQRRRAKNTARRGSLGHRVEPTAERGPALVLYTPVQTHEQEGETESRSVEGPSVPLLGV</sequence>
<reference evidence="4 5" key="1">
    <citation type="journal article" date="2016" name="Mol. Biol. Evol.">
        <title>Comparative Genomics of Early-Diverging Mushroom-Forming Fungi Provides Insights into the Origins of Lignocellulose Decay Capabilities.</title>
        <authorList>
            <person name="Nagy L.G."/>
            <person name="Riley R."/>
            <person name="Tritt A."/>
            <person name="Adam C."/>
            <person name="Daum C."/>
            <person name="Floudas D."/>
            <person name="Sun H."/>
            <person name="Yadav J.S."/>
            <person name="Pangilinan J."/>
            <person name="Larsson K.H."/>
            <person name="Matsuura K."/>
            <person name="Barry K."/>
            <person name="Labutti K."/>
            <person name="Kuo R."/>
            <person name="Ohm R.A."/>
            <person name="Bhattacharya S.S."/>
            <person name="Shirouzu T."/>
            <person name="Yoshinaga Y."/>
            <person name="Martin F.M."/>
            <person name="Grigoriev I.V."/>
            <person name="Hibbett D.S."/>
        </authorList>
    </citation>
    <scope>NUCLEOTIDE SEQUENCE [LARGE SCALE GENOMIC DNA]</scope>
    <source>
        <strain evidence="4 5">HHB12029</strain>
    </source>
</reference>
<feature type="compositionally biased region" description="Low complexity" evidence="1">
    <location>
        <begin position="281"/>
        <end position="342"/>
    </location>
</feature>
<evidence type="ECO:0000256" key="2">
    <source>
        <dbReference type="SAM" id="Phobius"/>
    </source>
</evidence>
<proteinExistence type="predicted"/>
<dbReference type="AlphaFoldDB" id="A0A165FKD3"/>
<feature type="compositionally biased region" description="Basic and acidic residues" evidence="1">
    <location>
        <begin position="548"/>
        <end position="558"/>
    </location>
</feature>
<evidence type="ECO:0000256" key="1">
    <source>
        <dbReference type="SAM" id="MobiDB-lite"/>
    </source>
</evidence>
<feature type="compositionally biased region" description="Low complexity" evidence="1">
    <location>
        <begin position="235"/>
        <end position="250"/>
    </location>
</feature>
<keyword evidence="5" id="KW-1185">Reference proteome</keyword>
<accession>A0A165FKD3</accession>
<feature type="region of interest" description="Disordered" evidence="1">
    <location>
        <begin position="234"/>
        <end position="375"/>
    </location>
</feature>
<gene>
    <name evidence="4" type="ORF">EXIGLDRAFT_838694</name>
</gene>
<feature type="region of interest" description="Disordered" evidence="1">
    <location>
        <begin position="423"/>
        <end position="461"/>
    </location>
</feature>